<evidence type="ECO:0000259" key="2">
    <source>
        <dbReference type="PROSITE" id="PS50235"/>
    </source>
</evidence>
<dbReference type="OrthoDB" id="289038at2759"/>
<dbReference type="KEGG" id="foc:127751075"/>
<name>A0A9C6X6F1_FRAOC</name>
<feature type="domain" description="USP" evidence="2">
    <location>
        <begin position="64"/>
        <end position="318"/>
    </location>
</feature>
<reference evidence="4" key="1">
    <citation type="submission" date="2025-08" db="UniProtKB">
        <authorList>
            <consortium name="RefSeq"/>
        </authorList>
    </citation>
    <scope>IDENTIFICATION</scope>
    <source>
        <tissue evidence="4">Whole organism</tissue>
    </source>
</reference>
<dbReference type="GO" id="GO:0004843">
    <property type="term" value="F:cysteine-type deubiquitinase activity"/>
    <property type="evidence" value="ECO:0007669"/>
    <property type="project" value="InterPro"/>
</dbReference>
<accession>A0A9C6X6F1</accession>
<dbReference type="Gene3D" id="3.90.70.10">
    <property type="entry name" value="Cysteine proteinases"/>
    <property type="match status" value="2"/>
</dbReference>
<dbReference type="GO" id="GO:0016579">
    <property type="term" value="P:protein deubiquitination"/>
    <property type="evidence" value="ECO:0007669"/>
    <property type="project" value="InterPro"/>
</dbReference>
<keyword evidence="3" id="KW-1185">Reference proteome</keyword>
<sequence length="439" mass="48785">MGGLISVWLRYISAESAIVPNQGYSYPSDITQNRFDSEDEDDIMPLPINSPASKSVPSRGCFSNAGKFLLSKCFSSGLLFHVPNISSPLGRSTKGTVASALQSLDKAHQLGKLVDPGPILQVMDKIAPTFVRGRQQDAHEFMALLLDALVHEAGTVVTPVHHLFSSANAELVSCEKCYHTSYVQNNFPMIPTAQFHGFNDLEEAVNHTLQPESVISACTECGHGQKKKVCCLLRPANYLCVHIPRFTTDNNGNYVKSKKELLMNKSLRSSGHYTAFCLDQSNVWYHFDDSKSTPINMLSYLDSEECQQNAYIALYQKKEATGEETPLQSLSQLIMSESSVCAPPEPPPPSTRAPRRKLLQAQSQNPMVLSMTHGLSWNVMEHQLSKGELSMYFLPLFHECFFHGHVFKLHGVGLHGTILSPWTTLPWQSKEQSRLPKSS</sequence>
<dbReference type="InterPro" id="IPR050164">
    <property type="entry name" value="Peptidase_C19"/>
</dbReference>
<dbReference type="RefSeq" id="XP_052130012.1">
    <property type="nucleotide sequence ID" value="XM_052274052.1"/>
</dbReference>
<dbReference type="GO" id="GO:0005829">
    <property type="term" value="C:cytosol"/>
    <property type="evidence" value="ECO:0007669"/>
    <property type="project" value="TreeGrafter"/>
</dbReference>
<organism evidence="3 4">
    <name type="scientific">Frankliniella occidentalis</name>
    <name type="common">Western flower thrips</name>
    <name type="synonym">Euthrips occidentalis</name>
    <dbReference type="NCBI Taxonomy" id="133901"/>
    <lineage>
        <taxon>Eukaryota</taxon>
        <taxon>Metazoa</taxon>
        <taxon>Ecdysozoa</taxon>
        <taxon>Arthropoda</taxon>
        <taxon>Hexapoda</taxon>
        <taxon>Insecta</taxon>
        <taxon>Pterygota</taxon>
        <taxon>Neoptera</taxon>
        <taxon>Paraneoptera</taxon>
        <taxon>Thysanoptera</taxon>
        <taxon>Terebrantia</taxon>
        <taxon>Thripoidea</taxon>
        <taxon>Thripidae</taxon>
        <taxon>Frankliniella</taxon>
    </lineage>
</organism>
<dbReference type="CDD" id="cd02257">
    <property type="entry name" value="Peptidase_C19"/>
    <property type="match status" value="1"/>
</dbReference>
<evidence type="ECO:0000313" key="4">
    <source>
        <dbReference type="RefSeq" id="XP_052130012.1"/>
    </source>
</evidence>
<dbReference type="InterPro" id="IPR028889">
    <property type="entry name" value="USP"/>
</dbReference>
<protein>
    <submittedName>
        <fullName evidence="4">Ubiquitin carboxyl-terminal hydrolase 36-like</fullName>
    </submittedName>
</protein>
<dbReference type="Pfam" id="PF00443">
    <property type="entry name" value="UCH"/>
    <property type="match status" value="1"/>
</dbReference>
<dbReference type="PROSITE" id="PS50235">
    <property type="entry name" value="USP_3"/>
    <property type="match status" value="1"/>
</dbReference>
<evidence type="ECO:0000313" key="3">
    <source>
        <dbReference type="Proteomes" id="UP000504606"/>
    </source>
</evidence>
<dbReference type="Proteomes" id="UP000504606">
    <property type="component" value="Unplaced"/>
</dbReference>
<dbReference type="GeneID" id="127751075"/>
<dbReference type="AlphaFoldDB" id="A0A9C6X6F1"/>
<gene>
    <name evidence="4" type="primary">LOC127751075</name>
</gene>
<dbReference type="GO" id="GO:0005634">
    <property type="term" value="C:nucleus"/>
    <property type="evidence" value="ECO:0007669"/>
    <property type="project" value="TreeGrafter"/>
</dbReference>
<dbReference type="InterPro" id="IPR001394">
    <property type="entry name" value="Peptidase_C19_UCH"/>
</dbReference>
<dbReference type="PANTHER" id="PTHR24006">
    <property type="entry name" value="UBIQUITIN CARBOXYL-TERMINAL HYDROLASE"/>
    <property type="match status" value="1"/>
</dbReference>
<evidence type="ECO:0000256" key="1">
    <source>
        <dbReference type="ARBA" id="ARBA00009085"/>
    </source>
</evidence>
<comment type="similarity">
    <text evidence="1">Belongs to the peptidase C19 family.</text>
</comment>
<proteinExistence type="inferred from homology"/>
<dbReference type="SUPFAM" id="SSF54001">
    <property type="entry name" value="Cysteine proteinases"/>
    <property type="match status" value="1"/>
</dbReference>
<dbReference type="InterPro" id="IPR038765">
    <property type="entry name" value="Papain-like_cys_pep_sf"/>
</dbReference>